<dbReference type="AlphaFoldDB" id="A0A2N1MUV1"/>
<evidence type="ECO:0000313" key="2">
    <source>
        <dbReference type="EMBL" id="PKK65409.1"/>
    </source>
</evidence>
<protein>
    <submittedName>
        <fullName evidence="2">Uncharacterized protein</fullName>
    </submittedName>
</protein>
<accession>A0A2N1MUV1</accession>
<dbReference type="VEuPathDB" id="FungiDB:RhiirA1_400604"/>
<sequence length="339" mass="38869">MEPSETNSISRDQSEMFNTKDYQYASQKASSICCESDIYYLEGKDSQAYVWNISQLWISSKQQGDSQPKSKMYEDIGVDSEICPNIRGKNGMRLSFGQLCRVGTIGIAKRKNEGIQCNYIYAKYEHKNGGNGPVCTMLESSGRNESEGLDLGVSMVVYTFVDESVRRNIASSIHIRLIDSKDLEKHDDFYEPIAEFGFEHIIVIGETYNGLLFLDCYERVFKWQQMQQTLWPLGDSLEEVESRLKSNKQIDRVAWTAKYDGVKYQALPDYDVEAAERAQRAERARKTKTKGHIPDVRYPTSSYHPSTKQRGRTRTSLKTLEPPDPSPLPKEKQEPMRMK</sequence>
<evidence type="ECO:0000256" key="1">
    <source>
        <dbReference type="SAM" id="MobiDB-lite"/>
    </source>
</evidence>
<reference evidence="2 3" key="1">
    <citation type="submission" date="2016-04" db="EMBL/GenBank/DDBJ databases">
        <title>Genome analyses suggest a sexual origin of heterokaryosis in a supposedly ancient asexual fungus.</title>
        <authorList>
            <person name="Ropars J."/>
            <person name="Sedzielewska K."/>
            <person name="Noel J."/>
            <person name="Charron P."/>
            <person name="Farinelli L."/>
            <person name="Marton T."/>
            <person name="Kruger M."/>
            <person name="Pelin A."/>
            <person name="Brachmann A."/>
            <person name="Corradi N."/>
        </authorList>
    </citation>
    <scope>NUCLEOTIDE SEQUENCE [LARGE SCALE GENOMIC DNA]</scope>
    <source>
        <strain evidence="2 3">C2</strain>
    </source>
</reference>
<proteinExistence type="predicted"/>
<comment type="caution">
    <text evidence="2">The sequence shown here is derived from an EMBL/GenBank/DDBJ whole genome shotgun (WGS) entry which is preliminary data.</text>
</comment>
<dbReference type="VEuPathDB" id="FungiDB:FUN_014369"/>
<dbReference type="Proteomes" id="UP000233469">
    <property type="component" value="Unassembled WGS sequence"/>
</dbReference>
<name>A0A2N1MUV1_9GLOM</name>
<evidence type="ECO:0000313" key="3">
    <source>
        <dbReference type="Proteomes" id="UP000233469"/>
    </source>
</evidence>
<organism evidence="2 3">
    <name type="scientific">Rhizophagus irregularis</name>
    <dbReference type="NCBI Taxonomy" id="588596"/>
    <lineage>
        <taxon>Eukaryota</taxon>
        <taxon>Fungi</taxon>
        <taxon>Fungi incertae sedis</taxon>
        <taxon>Mucoromycota</taxon>
        <taxon>Glomeromycotina</taxon>
        <taxon>Glomeromycetes</taxon>
        <taxon>Glomerales</taxon>
        <taxon>Glomeraceae</taxon>
        <taxon>Rhizophagus</taxon>
    </lineage>
</organism>
<feature type="region of interest" description="Disordered" evidence="1">
    <location>
        <begin position="279"/>
        <end position="339"/>
    </location>
</feature>
<gene>
    <name evidence="2" type="ORF">RhiirC2_715567</name>
</gene>
<feature type="compositionally biased region" description="Basic and acidic residues" evidence="1">
    <location>
        <begin position="329"/>
        <end position="339"/>
    </location>
</feature>
<dbReference type="VEuPathDB" id="FungiDB:RhiirFUN_011554"/>
<reference evidence="2 3" key="2">
    <citation type="submission" date="2017-10" db="EMBL/GenBank/DDBJ databases">
        <title>Extensive intraspecific genome diversity in a model arbuscular mycorrhizal fungus.</title>
        <authorList>
            <person name="Chen E.C.H."/>
            <person name="Morin E."/>
            <person name="Baudet D."/>
            <person name="Noel J."/>
            <person name="Ndikumana S."/>
            <person name="Charron P."/>
            <person name="St-Onge C."/>
            <person name="Giorgi J."/>
            <person name="Grigoriev I.V."/>
            <person name="Roux C."/>
            <person name="Martin F.M."/>
            <person name="Corradi N."/>
        </authorList>
    </citation>
    <scope>NUCLEOTIDE SEQUENCE [LARGE SCALE GENOMIC DNA]</scope>
    <source>
        <strain evidence="2 3">C2</strain>
    </source>
</reference>
<dbReference type="EMBL" id="LLXL01001266">
    <property type="protein sequence ID" value="PKK65409.1"/>
    <property type="molecule type" value="Genomic_DNA"/>
</dbReference>